<organism evidence="2">
    <name type="scientific">Medioppia subpectinata</name>
    <dbReference type="NCBI Taxonomy" id="1979941"/>
    <lineage>
        <taxon>Eukaryota</taxon>
        <taxon>Metazoa</taxon>
        <taxon>Ecdysozoa</taxon>
        <taxon>Arthropoda</taxon>
        <taxon>Chelicerata</taxon>
        <taxon>Arachnida</taxon>
        <taxon>Acari</taxon>
        <taxon>Acariformes</taxon>
        <taxon>Sarcoptiformes</taxon>
        <taxon>Oribatida</taxon>
        <taxon>Brachypylina</taxon>
        <taxon>Oppioidea</taxon>
        <taxon>Oppiidae</taxon>
        <taxon>Medioppia</taxon>
    </lineage>
</organism>
<keyword evidence="3" id="KW-1185">Reference proteome</keyword>
<dbReference type="EMBL" id="OC862593">
    <property type="protein sequence ID" value="CAD7630363.1"/>
    <property type="molecule type" value="Genomic_DNA"/>
</dbReference>
<proteinExistence type="predicted"/>
<feature type="compositionally biased region" description="Low complexity" evidence="1">
    <location>
        <begin position="236"/>
        <end position="245"/>
    </location>
</feature>
<dbReference type="Proteomes" id="UP000759131">
    <property type="component" value="Unassembled WGS sequence"/>
</dbReference>
<dbReference type="EMBL" id="CAJPIZ010008018">
    <property type="protein sequence ID" value="CAG2110793.1"/>
    <property type="molecule type" value="Genomic_DNA"/>
</dbReference>
<evidence type="ECO:0000313" key="3">
    <source>
        <dbReference type="Proteomes" id="UP000759131"/>
    </source>
</evidence>
<feature type="region of interest" description="Disordered" evidence="1">
    <location>
        <begin position="217"/>
        <end position="259"/>
    </location>
</feature>
<name>A0A7R9KXZ2_9ACAR</name>
<accession>A0A7R9KXZ2</accession>
<evidence type="ECO:0000313" key="2">
    <source>
        <dbReference type="EMBL" id="CAD7630363.1"/>
    </source>
</evidence>
<sequence>MIVTENKTDFIQDYCDENLDRRILISNSGVYSALTLRPSDSDIKSNHKCLAKIIGEEILGDNNSLAFGIRHVWSRTPLGVTADNRHVFIMGLNVTDIITVHLVATRKIVRFLSHLLMTISNIALQPLPIQDFEGVVLPVAAAAEAGAPPAADPVADAADAAFEPAVDDPAAVDPGADEAAADPAADPAAEEPSAEGLVAEEPAAEFTFVPDPLVPADAAEPCFGAPVTLPERADCAPDAGAPDGCASGGGAPSAGGGGG</sequence>
<feature type="region of interest" description="Disordered" evidence="1">
    <location>
        <begin position="169"/>
        <end position="196"/>
    </location>
</feature>
<feature type="non-terminal residue" evidence="2">
    <location>
        <position position="259"/>
    </location>
</feature>
<feature type="compositionally biased region" description="Gly residues" evidence="1">
    <location>
        <begin position="246"/>
        <end position="259"/>
    </location>
</feature>
<gene>
    <name evidence="2" type="ORF">OSB1V03_LOCUS10776</name>
</gene>
<reference evidence="2" key="1">
    <citation type="submission" date="2020-11" db="EMBL/GenBank/DDBJ databases">
        <authorList>
            <person name="Tran Van P."/>
        </authorList>
    </citation>
    <scope>NUCLEOTIDE SEQUENCE</scope>
</reference>
<dbReference type="AlphaFoldDB" id="A0A7R9KXZ2"/>
<protein>
    <submittedName>
        <fullName evidence="2">Uncharacterized protein</fullName>
    </submittedName>
</protein>
<evidence type="ECO:0000256" key="1">
    <source>
        <dbReference type="SAM" id="MobiDB-lite"/>
    </source>
</evidence>